<dbReference type="Proteomes" id="UP001150538">
    <property type="component" value="Unassembled WGS sequence"/>
</dbReference>
<organism evidence="3 4">
    <name type="scientific">Mycoemilia scoparia</name>
    <dbReference type="NCBI Taxonomy" id="417184"/>
    <lineage>
        <taxon>Eukaryota</taxon>
        <taxon>Fungi</taxon>
        <taxon>Fungi incertae sedis</taxon>
        <taxon>Zoopagomycota</taxon>
        <taxon>Kickxellomycotina</taxon>
        <taxon>Kickxellomycetes</taxon>
        <taxon>Kickxellales</taxon>
        <taxon>Kickxellaceae</taxon>
        <taxon>Mycoemilia</taxon>
    </lineage>
</organism>
<protein>
    <recommendedName>
        <fullName evidence="2">LITAF domain-containing protein</fullName>
    </recommendedName>
</protein>
<evidence type="ECO:0000313" key="3">
    <source>
        <dbReference type="EMBL" id="KAJ1915300.1"/>
    </source>
</evidence>
<feature type="region of interest" description="Disordered" evidence="1">
    <location>
        <begin position="1"/>
        <end position="24"/>
    </location>
</feature>
<evidence type="ECO:0000256" key="1">
    <source>
        <dbReference type="SAM" id="MobiDB-lite"/>
    </source>
</evidence>
<feature type="region of interest" description="Disordered" evidence="1">
    <location>
        <begin position="282"/>
        <end position="344"/>
    </location>
</feature>
<evidence type="ECO:0000313" key="4">
    <source>
        <dbReference type="Proteomes" id="UP001150538"/>
    </source>
</evidence>
<dbReference type="OrthoDB" id="5599753at2759"/>
<dbReference type="PROSITE" id="PS51837">
    <property type="entry name" value="LITAF"/>
    <property type="match status" value="1"/>
</dbReference>
<dbReference type="EMBL" id="JANBPU010000152">
    <property type="protein sequence ID" value="KAJ1915300.1"/>
    <property type="molecule type" value="Genomic_DNA"/>
</dbReference>
<dbReference type="AlphaFoldDB" id="A0A9W7ZSQ3"/>
<name>A0A9W7ZSQ3_9FUNG</name>
<evidence type="ECO:0000259" key="2">
    <source>
        <dbReference type="PROSITE" id="PS51837"/>
    </source>
</evidence>
<feature type="compositionally biased region" description="Low complexity" evidence="1">
    <location>
        <begin position="412"/>
        <end position="421"/>
    </location>
</feature>
<feature type="domain" description="LITAF" evidence="2">
    <location>
        <begin position="510"/>
        <end position="592"/>
    </location>
</feature>
<gene>
    <name evidence="3" type="ORF">H4219_004387</name>
</gene>
<comment type="caution">
    <text evidence="3">The sequence shown here is derived from an EMBL/GenBank/DDBJ whole genome shotgun (WGS) entry which is preliminary data.</text>
</comment>
<dbReference type="Pfam" id="PF10601">
    <property type="entry name" value="zf-LITAF-like"/>
    <property type="match status" value="1"/>
</dbReference>
<sequence length="595" mass="64796">MPKKYDLVEANETNTDFSSRRRSGETFRNRIPSLSDSRDYTSNMGNNYYPPGVYNDSGFNSSLSNLSASGAAKSNLMTTNSAIGGVGVGGAPAMVNTNAGFWSGGGAAVQPGSFQNRVPNYMDDDIAENVGFGTSNNILGGDVDTSVYQTNNFSNFGSYNYRENKGDFGFESLSISGGGGGVSPYHPAYPVSPNSLVADMAMTTPISMPPTISYSKPDISSSAGITDFYNSTQYQQQQHPQQRPNQINKSCQYTSKQHNPGLLAPKDERRISLSSSNNIDYYREYTPPSKNTYSTTSGGIKSNTIEAGTKSLAKSRSHSYNQKGSADPNSWITTGKWEPTEHDDAQTNLTMHNLLTDEPMDTTYAKFNAANRRVGSNRLYEPGSTAAASTSYLNKSSSHNKKSHSTNLGITSSSPSSSSAAKKSHQKRNSTYKANDDLLELNDYEVNNYHQDELITTETANSSLALINTTTTNSYGQKQQQKMLAKSKVGGPNTTRTSSYNMAGASTTTVDDGTAMQDPNLGWNSQYMECPWCHANVKTEIKRKIRFKSGGSATLVGLVAWPLFWVPLIVPQLKRHEHYCPACHRCIGIGRHKNS</sequence>
<dbReference type="SMART" id="SM00714">
    <property type="entry name" value="LITAF"/>
    <property type="match status" value="1"/>
</dbReference>
<proteinExistence type="predicted"/>
<feature type="region of interest" description="Disordered" evidence="1">
    <location>
        <begin position="391"/>
        <end position="436"/>
    </location>
</feature>
<accession>A0A9W7ZSQ3</accession>
<reference evidence="3" key="1">
    <citation type="submission" date="2022-07" db="EMBL/GenBank/DDBJ databases">
        <title>Phylogenomic reconstructions and comparative analyses of Kickxellomycotina fungi.</title>
        <authorList>
            <person name="Reynolds N.K."/>
            <person name="Stajich J.E."/>
            <person name="Barry K."/>
            <person name="Grigoriev I.V."/>
            <person name="Crous P."/>
            <person name="Smith M.E."/>
        </authorList>
    </citation>
    <scope>NUCLEOTIDE SEQUENCE</scope>
    <source>
        <strain evidence="3">NBRC 100468</strain>
    </source>
</reference>
<dbReference type="InterPro" id="IPR006629">
    <property type="entry name" value="LITAF"/>
</dbReference>
<keyword evidence="4" id="KW-1185">Reference proteome</keyword>
<feature type="compositionally biased region" description="Polar residues" evidence="1">
    <location>
        <begin position="288"/>
        <end position="333"/>
    </location>
</feature>